<protein>
    <submittedName>
        <fullName evidence="1">Uncharacterized protein</fullName>
    </submittedName>
</protein>
<reference evidence="1" key="1">
    <citation type="submission" date="2018-02" db="EMBL/GenBank/DDBJ databases">
        <title>Rhizophora mucronata_Transcriptome.</title>
        <authorList>
            <person name="Meera S.P."/>
            <person name="Sreeshan A."/>
            <person name="Augustine A."/>
        </authorList>
    </citation>
    <scope>NUCLEOTIDE SEQUENCE</scope>
    <source>
        <tissue evidence="1">Leaf</tissue>
    </source>
</reference>
<name>A0A2P2PA68_RHIMU</name>
<organism evidence="1">
    <name type="scientific">Rhizophora mucronata</name>
    <name type="common">Asiatic mangrove</name>
    <dbReference type="NCBI Taxonomy" id="61149"/>
    <lineage>
        <taxon>Eukaryota</taxon>
        <taxon>Viridiplantae</taxon>
        <taxon>Streptophyta</taxon>
        <taxon>Embryophyta</taxon>
        <taxon>Tracheophyta</taxon>
        <taxon>Spermatophyta</taxon>
        <taxon>Magnoliopsida</taxon>
        <taxon>eudicotyledons</taxon>
        <taxon>Gunneridae</taxon>
        <taxon>Pentapetalae</taxon>
        <taxon>rosids</taxon>
        <taxon>fabids</taxon>
        <taxon>Malpighiales</taxon>
        <taxon>Rhizophoraceae</taxon>
        <taxon>Rhizophora</taxon>
    </lineage>
</organism>
<dbReference type="AlphaFoldDB" id="A0A2P2PA68"/>
<sequence>MQAKGSSQLMSASLMTLICRSLVNPSNIKYNLAVHDSGKSRNLTWWPNFSNFDIDAVVS</sequence>
<accession>A0A2P2PA68</accession>
<dbReference type="EMBL" id="GGEC01071172">
    <property type="protein sequence ID" value="MBX51656.1"/>
    <property type="molecule type" value="Transcribed_RNA"/>
</dbReference>
<evidence type="ECO:0000313" key="1">
    <source>
        <dbReference type="EMBL" id="MBX51656.1"/>
    </source>
</evidence>
<proteinExistence type="predicted"/>